<keyword evidence="4" id="KW-0963">Cytoplasm</keyword>
<sequence>MVRTKADGAGRKGLGLGLDDYENFITAAGAKAPRKQVGGCSSSSAASSCGSPSSSGKNKYAGGNPVKWWPSPKWQKGIGDFFCKENSSDEISQDSPESSATSEHPGVSSMEPGITPMDQD</sequence>
<evidence type="ECO:0000313" key="12">
    <source>
        <dbReference type="EMBL" id="KAK2568075.1"/>
    </source>
</evidence>
<dbReference type="Pfam" id="PF15715">
    <property type="entry name" value="PAF"/>
    <property type="match status" value="1"/>
</dbReference>
<keyword evidence="6" id="KW-0234">DNA repair</keyword>
<dbReference type="PANTHER" id="PTHR15679">
    <property type="entry name" value="PCNA-ASSOCIATED FACTOR"/>
    <property type="match status" value="1"/>
</dbReference>
<accession>A0AAD9QVV9</accession>
<evidence type="ECO:0000256" key="6">
    <source>
        <dbReference type="ARBA" id="ARBA00023204"/>
    </source>
</evidence>
<dbReference type="GO" id="GO:0019985">
    <property type="term" value="P:translesion synthesis"/>
    <property type="evidence" value="ECO:0007669"/>
    <property type="project" value="TreeGrafter"/>
</dbReference>
<feature type="compositionally biased region" description="Low complexity" evidence="10">
    <location>
        <begin position="38"/>
        <end position="56"/>
    </location>
</feature>
<dbReference type="InterPro" id="IPR031444">
    <property type="entry name" value="PCNA-AF_dom"/>
</dbReference>
<evidence type="ECO:0000256" key="8">
    <source>
        <dbReference type="ARBA" id="ARBA00030014"/>
    </source>
</evidence>
<dbReference type="GO" id="GO:0048471">
    <property type="term" value="C:perinuclear region of cytoplasm"/>
    <property type="evidence" value="ECO:0007669"/>
    <property type="project" value="UniProtKB-SubCell"/>
</dbReference>
<comment type="subcellular location">
    <subcellularLocation>
        <location evidence="2">Cytoplasm</location>
        <location evidence="2">Perinuclear region</location>
    </subcellularLocation>
    <subcellularLocation>
        <location evidence="1">Nucleus</location>
    </subcellularLocation>
</comment>
<name>A0AAD9QVV9_ACRCE</name>
<keyword evidence="5" id="KW-0227">DNA damage</keyword>
<dbReference type="EMBL" id="JARQWQ010000013">
    <property type="protein sequence ID" value="KAK2568075.1"/>
    <property type="molecule type" value="Genomic_DNA"/>
</dbReference>
<dbReference type="GO" id="GO:0003682">
    <property type="term" value="F:chromatin binding"/>
    <property type="evidence" value="ECO:0007669"/>
    <property type="project" value="TreeGrafter"/>
</dbReference>
<dbReference type="GO" id="GO:0005634">
    <property type="term" value="C:nucleus"/>
    <property type="evidence" value="ECO:0007669"/>
    <property type="project" value="UniProtKB-SubCell"/>
</dbReference>
<reference evidence="12" key="1">
    <citation type="journal article" date="2023" name="G3 (Bethesda)">
        <title>Whole genome assembly and annotation of the endangered Caribbean coral Acropora cervicornis.</title>
        <authorList>
            <person name="Selwyn J.D."/>
            <person name="Vollmer S.V."/>
        </authorList>
    </citation>
    <scope>NUCLEOTIDE SEQUENCE</scope>
    <source>
        <strain evidence="12">K2</strain>
    </source>
</reference>
<feature type="compositionally biased region" description="Polar residues" evidence="10">
    <location>
        <begin position="89"/>
        <end position="102"/>
    </location>
</feature>
<evidence type="ECO:0000256" key="5">
    <source>
        <dbReference type="ARBA" id="ARBA00022763"/>
    </source>
</evidence>
<gene>
    <name evidence="12" type="ORF">P5673_008001</name>
</gene>
<evidence type="ECO:0000313" key="13">
    <source>
        <dbReference type="Proteomes" id="UP001249851"/>
    </source>
</evidence>
<dbReference type="Proteomes" id="UP001249851">
    <property type="component" value="Unassembled WGS sequence"/>
</dbReference>
<evidence type="ECO:0000256" key="1">
    <source>
        <dbReference type="ARBA" id="ARBA00004123"/>
    </source>
</evidence>
<evidence type="ECO:0000256" key="4">
    <source>
        <dbReference type="ARBA" id="ARBA00022490"/>
    </source>
</evidence>
<organism evidence="12 13">
    <name type="scientific">Acropora cervicornis</name>
    <name type="common">Staghorn coral</name>
    <dbReference type="NCBI Taxonomy" id="6130"/>
    <lineage>
        <taxon>Eukaryota</taxon>
        <taxon>Metazoa</taxon>
        <taxon>Cnidaria</taxon>
        <taxon>Anthozoa</taxon>
        <taxon>Hexacorallia</taxon>
        <taxon>Scleractinia</taxon>
        <taxon>Astrocoeniina</taxon>
        <taxon>Acroporidae</taxon>
        <taxon>Acropora</taxon>
    </lineage>
</organism>
<keyword evidence="13" id="KW-1185">Reference proteome</keyword>
<dbReference type="GO" id="GO:0006281">
    <property type="term" value="P:DNA repair"/>
    <property type="evidence" value="ECO:0007669"/>
    <property type="project" value="UniProtKB-KW"/>
</dbReference>
<evidence type="ECO:0000256" key="2">
    <source>
        <dbReference type="ARBA" id="ARBA00004556"/>
    </source>
</evidence>
<feature type="domain" description="PCNA-associated factor histone-like" evidence="11">
    <location>
        <begin position="1"/>
        <end position="106"/>
    </location>
</feature>
<evidence type="ECO:0000259" key="11">
    <source>
        <dbReference type="Pfam" id="PF15715"/>
    </source>
</evidence>
<dbReference type="InterPro" id="IPR040444">
    <property type="entry name" value="PCNA-AF"/>
</dbReference>
<dbReference type="PANTHER" id="PTHR15679:SF8">
    <property type="entry name" value="PCNA-ASSOCIATED FACTOR"/>
    <property type="match status" value="1"/>
</dbReference>
<proteinExistence type="predicted"/>
<dbReference type="AlphaFoldDB" id="A0AAD9QVV9"/>
<protein>
    <recommendedName>
        <fullName evidence="3">PCNA-associated factor</fullName>
    </recommendedName>
    <alternativeName>
        <fullName evidence="8">PCNA-associated factor of 15 kDa</fullName>
    </alternativeName>
    <alternativeName>
        <fullName evidence="9">PCNA-clamp-associated factor</fullName>
    </alternativeName>
</protein>
<reference evidence="12" key="2">
    <citation type="journal article" date="2023" name="Science">
        <title>Genomic signatures of disease resistance in endangered staghorn corals.</title>
        <authorList>
            <person name="Vollmer S.V."/>
            <person name="Selwyn J.D."/>
            <person name="Despard B.A."/>
            <person name="Roesel C.L."/>
        </authorList>
    </citation>
    <scope>NUCLEOTIDE SEQUENCE</scope>
    <source>
        <strain evidence="12">K2</strain>
    </source>
</reference>
<dbReference type="GO" id="GO:0051726">
    <property type="term" value="P:regulation of cell cycle"/>
    <property type="evidence" value="ECO:0007669"/>
    <property type="project" value="InterPro"/>
</dbReference>
<evidence type="ECO:0000256" key="9">
    <source>
        <dbReference type="ARBA" id="ARBA00031186"/>
    </source>
</evidence>
<evidence type="ECO:0000256" key="3">
    <source>
        <dbReference type="ARBA" id="ARBA00013777"/>
    </source>
</evidence>
<keyword evidence="7" id="KW-0539">Nucleus</keyword>
<feature type="region of interest" description="Disordered" evidence="10">
    <location>
        <begin position="31"/>
        <end position="120"/>
    </location>
</feature>
<comment type="caution">
    <text evidence="12">The sequence shown here is derived from an EMBL/GenBank/DDBJ whole genome shotgun (WGS) entry which is preliminary data.</text>
</comment>
<evidence type="ECO:0000256" key="10">
    <source>
        <dbReference type="SAM" id="MobiDB-lite"/>
    </source>
</evidence>
<evidence type="ECO:0000256" key="7">
    <source>
        <dbReference type="ARBA" id="ARBA00023242"/>
    </source>
</evidence>